<reference evidence="3" key="1">
    <citation type="journal article" date="2019" name="Int. J. Syst. Evol. Microbiol.">
        <title>The Global Catalogue of Microorganisms (GCM) 10K type strain sequencing project: providing services to taxonomists for standard genome sequencing and annotation.</title>
        <authorList>
            <consortium name="The Broad Institute Genomics Platform"/>
            <consortium name="The Broad Institute Genome Sequencing Center for Infectious Disease"/>
            <person name="Wu L."/>
            <person name="Ma J."/>
        </authorList>
    </citation>
    <scope>NUCLEOTIDE SEQUENCE [LARGE SCALE GENOMIC DNA]</scope>
    <source>
        <strain evidence="3">KCTC 52449</strain>
    </source>
</reference>
<dbReference type="PANTHER" id="PTHR47505:SF1">
    <property type="entry name" value="DNA UTILIZATION PROTEIN YHGH"/>
    <property type="match status" value="1"/>
</dbReference>
<organism evidence="2 3">
    <name type="scientific">Alteromonas oceani</name>
    <dbReference type="NCBI Taxonomy" id="2071609"/>
    <lineage>
        <taxon>Bacteria</taxon>
        <taxon>Pseudomonadati</taxon>
        <taxon>Pseudomonadota</taxon>
        <taxon>Gammaproteobacteria</taxon>
        <taxon>Alteromonadales</taxon>
        <taxon>Alteromonadaceae</taxon>
        <taxon>Alteromonas/Salinimonas group</taxon>
        <taxon>Alteromonas</taxon>
    </lineage>
</organism>
<name>A0ABV7K4F0_9ALTE</name>
<dbReference type="Proteomes" id="UP001595477">
    <property type="component" value="Unassembled WGS sequence"/>
</dbReference>
<evidence type="ECO:0000313" key="3">
    <source>
        <dbReference type="Proteomes" id="UP001595477"/>
    </source>
</evidence>
<dbReference type="Gene3D" id="3.40.50.2020">
    <property type="match status" value="1"/>
</dbReference>
<dbReference type="InterPro" id="IPR051910">
    <property type="entry name" value="ComF/GntX_DNA_util-trans"/>
</dbReference>
<comment type="similarity">
    <text evidence="1">Belongs to the ComF/GntX family.</text>
</comment>
<proteinExistence type="inferred from homology"/>
<dbReference type="InterPro" id="IPR000836">
    <property type="entry name" value="PRTase_dom"/>
</dbReference>
<dbReference type="SUPFAM" id="SSF53271">
    <property type="entry name" value="PRTase-like"/>
    <property type="match status" value="1"/>
</dbReference>
<dbReference type="CDD" id="cd06223">
    <property type="entry name" value="PRTases_typeI"/>
    <property type="match status" value="1"/>
</dbReference>
<dbReference type="PANTHER" id="PTHR47505">
    <property type="entry name" value="DNA UTILIZATION PROTEIN YHGH"/>
    <property type="match status" value="1"/>
</dbReference>
<accession>A0ABV7K4F0</accession>
<dbReference type="EMBL" id="JBHRSX010000099">
    <property type="protein sequence ID" value="MFC3203906.1"/>
    <property type="molecule type" value="Genomic_DNA"/>
</dbReference>
<gene>
    <name evidence="2" type="ORF">ACFOEW_19045</name>
</gene>
<dbReference type="InterPro" id="IPR029057">
    <property type="entry name" value="PRTase-like"/>
</dbReference>
<protein>
    <submittedName>
        <fullName evidence="2">ComF family protein</fullName>
    </submittedName>
</protein>
<dbReference type="RefSeq" id="WP_164464731.1">
    <property type="nucleotide sequence ID" value="NZ_JBHRSX010000099.1"/>
</dbReference>
<sequence>MSILKTPIAKCVERLKGAMKFRPAGLCYLCQQHCKAAVCEVCEQDCLFFNNQKVAGNLLNWPNIKQGLTPGPYQKMCALSYFQWPLDHLIRRFKYGHPLLAEPLAEWFLRYSAVSSFPLPDCLLPVPISPWRFAKRQYHQTLLLADYLGKHLDIPVMSKWAHRRGWQRSQQSLGRRERLRNLKQAYELGSGDFPARVALIDDVVTTGATIATLSRLIHQVAPHTEIMVWALAVTPNKADQALLLPGRQILSNRQA</sequence>
<comment type="caution">
    <text evidence="2">The sequence shown here is derived from an EMBL/GenBank/DDBJ whole genome shotgun (WGS) entry which is preliminary data.</text>
</comment>
<evidence type="ECO:0000313" key="2">
    <source>
        <dbReference type="EMBL" id="MFC3203906.1"/>
    </source>
</evidence>
<keyword evidence="3" id="KW-1185">Reference proteome</keyword>
<evidence type="ECO:0000256" key="1">
    <source>
        <dbReference type="ARBA" id="ARBA00008007"/>
    </source>
</evidence>